<dbReference type="Proteomes" id="UP000799771">
    <property type="component" value="Unassembled WGS sequence"/>
</dbReference>
<organism evidence="1 2">
    <name type="scientific">Dothidotthia symphoricarpi CBS 119687</name>
    <dbReference type="NCBI Taxonomy" id="1392245"/>
    <lineage>
        <taxon>Eukaryota</taxon>
        <taxon>Fungi</taxon>
        <taxon>Dikarya</taxon>
        <taxon>Ascomycota</taxon>
        <taxon>Pezizomycotina</taxon>
        <taxon>Dothideomycetes</taxon>
        <taxon>Pleosporomycetidae</taxon>
        <taxon>Pleosporales</taxon>
        <taxon>Dothidotthiaceae</taxon>
        <taxon>Dothidotthia</taxon>
    </lineage>
</organism>
<name>A0A6A6AQ45_9PLEO</name>
<dbReference type="EMBL" id="ML977499">
    <property type="protein sequence ID" value="KAF2133323.1"/>
    <property type="molecule type" value="Genomic_DNA"/>
</dbReference>
<gene>
    <name evidence="1" type="ORF">P153DRAFT_363521</name>
</gene>
<protein>
    <submittedName>
        <fullName evidence="1">Uncharacterized protein</fullName>
    </submittedName>
</protein>
<proteinExistence type="predicted"/>
<dbReference type="AlphaFoldDB" id="A0A6A6AQ45"/>
<sequence length="62" mass="7122">MPDQNSRPGWRTNKFMRQHHHQLQSLRMLNVQGEVSADVLSADDGSLQQGHNMHAADMQFVH</sequence>
<evidence type="ECO:0000313" key="2">
    <source>
        <dbReference type="Proteomes" id="UP000799771"/>
    </source>
</evidence>
<keyword evidence="2" id="KW-1185">Reference proteome</keyword>
<dbReference type="GeneID" id="54407824"/>
<dbReference type="RefSeq" id="XP_033527710.1">
    <property type="nucleotide sequence ID" value="XM_033667392.1"/>
</dbReference>
<evidence type="ECO:0000313" key="1">
    <source>
        <dbReference type="EMBL" id="KAF2133323.1"/>
    </source>
</evidence>
<reference evidence="1" key="1">
    <citation type="journal article" date="2020" name="Stud. Mycol.">
        <title>101 Dothideomycetes genomes: a test case for predicting lifestyles and emergence of pathogens.</title>
        <authorList>
            <person name="Haridas S."/>
            <person name="Albert R."/>
            <person name="Binder M."/>
            <person name="Bloem J."/>
            <person name="Labutti K."/>
            <person name="Salamov A."/>
            <person name="Andreopoulos B."/>
            <person name="Baker S."/>
            <person name="Barry K."/>
            <person name="Bills G."/>
            <person name="Bluhm B."/>
            <person name="Cannon C."/>
            <person name="Castanera R."/>
            <person name="Culley D."/>
            <person name="Daum C."/>
            <person name="Ezra D."/>
            <person name="Gonzalez J."/>
            <person name="Henrissat B."/>
            <person name="Kuo A."/>
            <person name="Liang C."/>
            <person name="Lipzen A."/>
            <person name="Lutzoni F."/>
            <person name="Magnuson J."/>
            <person name="Mondo S."/>
            <person name="Nolan M."/>
            <person name="Ohm R."/>
            <person name="Pangilinan J."/>
            <person name="Park H.-J."/>
            <person name="Ramirez L."/>
            <person name="Alfaro M."/>
            <person name="Sun H."/>
            <person name="Tritt A."/>
            <person name="Yoshinaga Y."/>
            <person name="Zwiers L.-H."/>
            <person name="Turgeon B."/>
            <person name="Goodwin S."/>
            <person name="Spatafora J."/>
            <person name="Crous P."/>
            <person name="Grigoriev I."/>
        </authorList>
    </citation>
    <scope>NUCLEOTIDE SEQUENCE</scope>
    <source>
        <strain evidence="1">CBS 119687</strain>
    </source>
</reference>
<accession>A0A6A6AQ45</accession>